<dbReference type="InterPro" id="IPR025975">
    <property type="entry name" value="Polysacc_lyase"/>
</dbReference>
<organism evidence="2 3">
    <name type="scientific">Oleispira antarctica RB-8</name>
    <dbReference type="NCBI Taxonomy" id="698738"/>
    <lineage>
        <taxon>Bacteria</taxon>
        <taxon>Pseudomonadati</taxon>
        <taxon>Pseudomonadota</taxon>
        <taxon>Gammaproteobacteria</taxon>
        <taxon>Oceanospirillales</taxon>
        <taxon>Oceanospirillaceae</taxon>
        <taxon>Oleispira</taxon>
    </lineage>
</organism>
<keyword evidence="3" id="KW-1185">Reference proteome</keyword>
<feature type="signal peptide" evidence="1">
    <location>
        <begin position="1"/>
        <end position="22"/>
    </location>
</feature>
<evidence type="ECO:0000313" key="2">
    <source>
        <dbReference type="EMBL" id="CCK76167.1"/>
    </source>
</evidence>
<proteinExistence type="predicted"/>
<sequence length="296" mass="34096">MKVYRQFIAASYLMLSAHWSSAEVTHPVNFNLSQAASFLSHEVDLVNLLQSPPDFSYDFELGINATHLRGAPVPYEPAAPAWRFAQIQNPNGVQVLQDPTTGNHYVKTFWEKGTGLDYDDNTQRKIQIYGEFGAHARQEEVWYFESFFPTEGFAYDNFPEIIVQLHGRPDACEYDRDPPLAIEVKQDDIIITWRHDERVCTPAGFSDWNERVRNLGPLPKDQLVSWIIHAAWDPNGNGALTIIVNNKVLFMEDNLFIGFEDDVSPYIGWGIYKFPLNSNHQSRTAYYDNFKQWIIK</sequence>
<dbReference type="Gene3D" id="2.60.120.200">
    <property type="match status" value="1"/>
</dbReference>
<dbReference type="Pfam" id="PF14099">
    <property type="entry name" value="Polysacc_lyase"/>
    <property type="match status" value="1"/>
</dbReference>
<reference evidence="2 3" key="1">
    <citation type="journal article" date="2013" name="Nat. Commun.">
        <title>Genome sequence and functional genomic analysis of the oil-degrading bacterium Oleispira antarctica.</title>
        <authorList>
            <person name="Kube M."/>
            <person name="Chernikova T.N."/>
            <person name="Al-Ramahi Y."/>
            <person name="Beloqui A."/>
            <person name="Lopez-Cortez N."/>
            <person name="Guazzaroni M.E."/>
            <person name="Heipieper H.J."/>
            <person name="Klages S."/>
            <person name="Kotsyurbenko O.R."/>
            <person name="Langer I."/>
            <person name="Nechitaylo T.Y."/>
            <person name="Lunsdorf H."/>
            <person name="Fernandez M."/>
            <person name="Juarez S."/>
            <person name="Ciordia S."/>
            <person name="Singer A."/>
            <person name="Kagan O."/>
            <person name="Egorova O."/>
            <person name="Petit P.A."/>
            <person name="Stogios P."/>
            <person name="Kim Y."/>
            <person name="Tchigvintsev A."/>
            <person name="Flick R."/>
            <person name="Denaro R."/>
            <person name="Genovese M."/>
            <person name="Albar J.P."/>
            <person name="Reva O.N."/>
            <person name="Martinez-Gomariz M."/>
            <person name="Tran H."/>
            <person name="Ferrer M."/>
            <person name="Savchenko A."/>
            <person name="Yakunin A.F."/>
            <person name="Yakimov M.M."/>
            <person name="Golyshina O.V."/>
            <person name="Reinhardt R."/>
            <person name="Golyshin P.N."/>
        </authorList>
    </citation>
    <scope>NUCLEOTIDE SEQUENCE [LARGE SCALE GENOMIC DNA]</scope>
</reference>
<dbReference type="HOGENOM" id="CLU_939538_0_0_6"/>
<dbReference type="EMBL" id="FO203512">
    <property type="protein sequence ID" value="CCK76167.1"/>
    <property type="molecule type" value="Genomic_DNA"/>
</dbReference>
<dbReference type="AlphaFoldDB" id="R4YMQ6"/>
<name>R4YMQ6_OLEAN</name>
<evidence type="ECO:0000313" key="3">
    <source>
        <dbReference type="Proteomes" id="UP000032749"/>
    </source>
</evidence>
<dbReference type="Proteomes" id="UP000032749">
    <property type="component" value="Chromosome"/>
</dbReference>
<protein>
    <submittedName>
        <fullName evidence="2">Uncharacterized protein</fullName>
    </submittedName>
</protein>
<evidence type="ECO:0000256" key="1">
    <source>
        <dbReference type="SAM" id="SignalP"/>
    </source>
</evidence>
<feature type="chain" id="PRO_5004383293" evidence="1">
    <location>
        <begin position="23"/>
        <end position="296"/>
    </location>
</feature>
<dbReference type="KEGG" id="oai:OLEAN_C19910"/>
<keyword evidence="1" id="KW-0732">Signal</keyword>
<gene>
    <name evidence="2" type="ORF">OLEAN_C19910</name>
</gene>
<accession>R4YMQ6</accession>
<dbReference type="OrthoDB" id="9796530at2"/>